<organism evidence="2 3">
    <name type="scientific">Moraxella lacunata</name>
    <dbReference type="NCBI Taxonomy" id="477"/>
    <lineage>
        <taxon>Bacteria</taxon>
        <taxon>Pseudomonadati</taxon>
        <taxon>Pseudomonadota</taxon>
        <taxon>Gammaproteobacteria</taxon>
        <taxon>Moraxellales</taxon>
        <taxon>Moraxellaceae</taxon>
        <taxon>Moraxella</taxon>
    </lineage>
</organism>
<dbReference type="Proteomes" id="UP000092607">
    <property type="component" value="Unassembled WGS sequence"/>
</dbReference>
<keyword evidence="1" id="KW-1133">Transmembrane helix</keyword>
<name>A0A1B8Q6D9_MORLA</name>
<proteinExistence type="predicted"/>
<keyword evidence="1" id="KW-0472">Membrane</keyword>
<gene>
    <name evidence="2" type="ORF">A9309_02595</name>
</gene>
<feature type="transmembrane region" description="Helical" evidence="1">
    <location>
        <begin position="20"/>
        <end position="38"/>
    </location>
</feature>
<comment type="caution">
    <text evidence="2">The sequence shown here is derived from an EMBL/GenBank/DDBJ whole genome shotgun (WGS) entry which is preliminary data.</text>
</comment>
<keyword evidence="1" id="KW-0812">Transmembrane</keyword>
<dbReference type="EMBL" id="LZMS01000036">
    <property type="protein sequence ID" value="OBX65325.1"/>
    <property type="molecule type" value="Genomic_DNA"/>
</dbReference>
<accession>A0A1B8Q6D9</accession>
<protein>
    <submittedName>
        <fullName evidence="2">Uncharacterized protein</fullName>
    </submittedName>
</protein>
<evidence type="ECO:0000313" key="3">
    <source>
        <dbReference type="Proteomes" id="UP000092607"/>
    </source>
</evidence>
<evidence type="ECO:0000256" key="1">
    <source>
        <dbReference type="SAM" id="Phobius"/>
    </source>
</evidence>
<dbReference type="RefSeq" id="WP_065255670.1">
    <property type="nucleotide sequence ID" value="NZ_JARDJM010000015.1"/>
</dbReference>
<reference evidence="2 3" key="1">
    <citation type="submission" date="2016-06" db="EMBL/GenBank/DDBJ databases">
        <title>Draft genome of Moraxella lacunata CCUG 57757A.</title>
        <authorList>
            <person name="Salva-Serra F."/>
            <person name="Engstrom-Jakobsson H."/>
            <person name="Thorell K."/>
            <person name="Gonzales-Siles L."/>
            <person name="Karlsson R."/>
            <person name="Boulund F."/>
            <person name="Engstrand L."/>
            <person name="Kristiansson E."/>
            <person name="Moore E."/>
        </authorList>
    </citation>
    <scope>NUCLEOTIDE SEQUENCE [LARGE SCALE GENOMIC DNA]</scope>
    <source>
        <strain evidence="2 3">CCUG 57757A</strain>
    </source>
</reference>
<sequence length="208" mass="24552">MSENNTDREFFKKLSKFDILLGVCFILMFGYFFIVNTLNISEGYIAILNNIILPFSFNFIVFIMYKYVKIDMENNENFKNKRESINGLRVIFAFFFIGYTVISYGVGFYKRAYHGVFENSQTMVTNDYKLRFSNYKGEHYSIKFFDVQNPDKCFEEYDDVCVISKTLDINKTTYKQLKDLEPETNPIRITFKDKAEVVMNIELAQNGL</sequence>
<dbReference type="AlphaFoldDB" id="A0A1B8Q6D9"/>
<feature type="transmembrane region" description="Helical" evidence="1">
    <location>
        <begin position="44"/>
        <end position="65"/>
    </location>
</feature>
<feature type="transmembrane region" description="Helical" evidence="1">
    <location>
        <begin position="86"/>
        <end position="109"/>
    </location>
</feature>
<evidence type="ECO:0000313" key="2">
    <source>
        <dbReference type="EMBL" id="OBX65325.1"/>
    </source>
</evidence>